<dbReference type="CDD" id="cd21124">
    <property type="entry name" value="SPASM_CteB-like"/>
    <property type="match status" value="1"/>
</dbReference>
<evidence type="ECO:0000256" key="2">
    <source>
        <dbReference type="ARBA" id="ARBA00022485"/>
    </source>
</evidence>
<dbReference type="InterPro" id="IPR007197">
    <property type="entry name" value="rSAM"/>
</dbReference>
<dbReference type="RefSeq" id="WP_102892270.1">
    <property type="nucleotide sequence ID" value="NZ_NBZD01000001.1"/>
</dbReference>
<dbReference type="SFLD" id="SFLDG01386">
    <property type="entry name" value="main_SPASM_domain-containing"/>
    <property type="match status" value="1"/>
</dbReference>
<protein>
    <submittedName>
        <fullName evidence="8">Thioether cross-link-forming SCIFF peptide maturase</fullName>
    </submittedName>
</protein>
<proteinExistence type="predicted"/>
<dbReference type="Gene3D" id="3.20.20.70">
    <property type="entry name" value="Aldolase class I"/>
    <property type="match status" value="1"/>
</dbReference>
<dbReference type="Pfam" id="PF13186">
    <property type="entry name" value="SPASM"/>
    <property type="match status" value="1"/>
</dbReference>
<dbReference type="InterPro" id="IPR000385">
    <property type="entry name" value="MoaA_NifB_PqqE_Fe-S-bd_CS"/>
</dbReference>
<keyword evidence="4" id="KW-0479">Metal-binding</keyword>
<dbReference type="EMBL" id="NBZD01000001">
    <property type="protein sequence ID" value="PNH19667.1"/>
    <property type="molecule type" value="Genomic_DNA"/>
</dbReference>
<dbReference type="PROSITE" id="PS51918">
    <property type="entry name" value="RADICAL_SAM"/>
    <property type="match status" value="1"/>
</dbReference>
<dbReference type="GO" id="GO:0016491">
    <property type="term" value="F:oxidoreductase activity"/>
    <property type="evidence" value="ECO:0007669"/>
    <property type="project" value="InterPro"/>
</dbReference>
<dbReference type="PANTHER" id="PTHR43273:SF8">
    <property type="entry name" value="RADICAL SAM DOMAIN PROTEIN"/>
    <property type="match status" value="1"/>
</dbReference>
<dbReference type="GO" id="GO:0046872">
    <property type="term" value="F:metal ion binding"/>
    <property type="evidence" value="ECO:0007669"/>
    <property type="project" value="UniProtKB-KW"/>
</dbReference>
<feature type="domain" description="Radical SAM core" evidence="7">
    <location>
        <begin position="94"/>
        <end position="330"/>
    </location>
</feature>
<dbReference type="NCBIfam" id="TIGR04085">
    <property type="entry name" value="rSAM_more_4Fe4S"/>
    <property type="match status" value="1"/>
</dbReference>
<name>A0A2J8B4G5_9FIRM</name>
<evidence type="ECO:0000256" key="1">
    <source>
        <dbReference type="ARBA" id="ARBA00001966"/>
    </source>
</evidence>
<reference evidence="9" key="1">
    <citation type="submission" date="2017-04" db="EMBL/GenBank/DDBJ databases">
        <authorList>
            <person name="Bumgarner R.E."/>
            <person name="Fredricks D.N."/>
            <person name="Srinivasan S."/>
        </authorList>
    </citation>
    <scope>NUCLEOTIDE SEQUENCE [LARGE SCALE GENOMIC DNA]</scope>
    <source>
        <strain evidence="9">KA00405</strain>
    </source>
</reference>
<dbReference type="InterPro" id="IPR024025">
    <property type="entry name" value="SCIFF_rSAM_maturase"/>
</dbReference>
<evidence type="ECO:0000256" key="5">
    <source>
        <dbReference type="ARBA" id="ARBA00023004"/>
    </source>
</evidence>
<evidence type="ECO:0000313" key="8">
    <source>
        <dbReference type="EMBL" id="PNH19667.1"/>
    </source>
</evidence>
<keyword evidence="3" id="KW-0949">S-adenosyl-L-methionine</keyword>
<dbReference type="AlphaFoldDB" id="A0A2J8B4G5"/>
<dbReference type="InterPro" id="IPR047602">
    <property type="entry name" value="SPASM_CteB-like"/>
</dbReference>
<dbReference type="SUPFAM" id="SSF102114">
    <property type="entry name" value="Radical SAM enzymes"/>
    <property type="match status" value="1"/>
</dbReference>
<dbReference type="InterPro" id="IPR023867">
    <property type="entry name" value="Sulphatase_maturase_rSAM"/>
</dbReference>
<dbReference type="Proteomes" id="UP000236394">
    <property type="component" value="Unassembled WGS sequence"/>
</dbReference>
<dbReference type="InterPro" id="IPR023885">
    <property type="entry name" value="4Fe4S-binding_SPASM_dom"/>
</dbReference>
<keyword evidence="2" id="KW-0004">4Fe-4S</keyword>
<dbReference type="InterPro" id="IPR058240">
    <property type="entry name" value="rSAM_sf"/>
</dbReference>
<organism evidence="8 9">
    <name type="scientific">Mageeibacillus indolicus</name>
    <dbReference type="NCBI Taxonomy" id="884684"/>
    <lineage>
        <taxon>Bacteria</taxon>
        <taxon>Bacillati</taxon>
        <taxon>Bacillota</taxon>
        <taxon>Clostridia</taxon>
        <taxon>Eubacteriales</taxon>
        <taxon>Oscillospiraceae</taxon>
        <taxon>Mageeibacillus</taxon>
    </lineage>
</organism>
<dbReference type="SFLD" id="SFLDG01384">
    <property type="entry name" value="thioether_bond_formation_requi"/>
    <property type="match status" value="1"/>
</dbReference>
<dbReference type="InterPro" id="IPR013785">
    <property type="entry name" value="Aldolase_TIM"/>
</dbReference>
<keyword evidence="5" id="KW-0408">Iron</keyword>
<dbReference type="PROSITE" id="PS01305">
    <property type="entry name" value="MOAA_NIFB_PQQE"/>
    <property type="match status" value="1"/>
</dbReference>
<evidence type="ECO:0000259" key="7">
    <source>
        <dbReference type="PROSITE" id="PS51918"/>
    </source>
</evidence>
<evidence type="ECO:0000256" key="4">
    <source>
        <dbReference type="ARBA" id="ARBA00022723"/>
    </source>
</evidence>
<evidence type="ECO:0000256" key="3">
    <source>
        <dbReference type="ARBA" id="ARBA00022691"/>
    </source>
</evidence>
<dbReference type="PANTHER" id="PTHR43273">
    <property type="entry name" value="ANAEROBIC SULFATASE-MATURATING ENZYME HOMOLOG ASLB-RELATED"/>
    <property type="match status" value="1"/>
</dbReference>
<evidence type="ECO:0000256" key="6">
    <source>
        <dbReference type="ARBA" id="ARBA00023014"/>
    </source>
</evidence>
<comment type="cofactor">
    <cofactor evidence="1">
        <name>[4Fe-4S] cluster</name>
        <dbReference type="ChEBI" id="CHEBI:49883"/>
    </cofactor>
</comment>
<keyword evidence="6" id="KW-0411">Iron-sulfur</keyword>
<sequence length="469" mass="53362">MLHLFKVRNDKLAYDSESQALFFVDELAEAVFSAYIENSAKRPTKAKLTELSERSGFDIHEIEDCCDEVDALIEQKAIFQPPVKISVEQLYPEKPMIKSMCLHLSHDCNLRCKYCFAGQGDYGTGHRSMLALATGKRAIDFLIEASRSRHNLDIDFFGGEPLLNWPVVVELTKYAETEGPKHNKNIRLTLTTNATLLNQEKIDFLNEHMKNVVLSIDGRPETNDRMRPATGGRSSYALVMRNIKKFVAQRGKKEYYVRGTYTHFNTDFSKDVLHFADEGLEQLSMEPVVAPPEVDYSLKLSDLPQIEAEYENLAHEYLRYNEKGSKNPFNFFHFNIDLEGGPCLYKRMKGCGVGSEYCAVTPEGDIYPCHQFVGNDAFIMGNVWDNPPIHNPKLEAVFAEIMVPNKPDCVKCWARYFCSGGCVANAYHDSGSLTGLYRLGCRLQKKRLECALWVQAKRQQEKLRQTATN</sequence>
<gene>
    <name evidence="8" type="ORF">B7R76_01930</name>
</gene>
<dbReference type="NCBIfam" id="TIGR03974">
    <property type="entry name" value="rSAM_six_Cys"/>
    <property type="match status" value="1"/>
</dbReference>
<evidence type="ECO:0000313" key="9">
    <source>
        <dbReference type="Proteomes" id="UP000236394"/>
    </source>
</evidence>
<accession>A0A2J8B4G5</accession>
<dbReference type="SFLD" id="SFLDG01067">
    <property type="entry name" value="SPASM/twitch_domain_containing"/>
    <property type="match status" value="1"/>
</dbReference>
<dbReference type="GO" id="GO:0051539">
    <property type="term" value="F:4 iron, 4 sulfur cluster binding"/>
    <property type="evidence" value="ECO:0007669"/>
    <property type="project" value="UniProtKB-KW"/>
</dbReference>
<dbReference type="Pfam" id="PF04055">
    <property type="entry name" value="Radical_SAM"/>
    <property type="match status" value="1"/>
</dbReference>
<comment type="caution">
    <text evidence="8">The sequence shown here is derived from an EMBL/GenBank/DDBJ whole genome shotgun (WGS) entry which is preliminary data.</text>
</comment>
<dbReference type="SFLD" id="SFLDS00029">
    <property type="entry name" value="Radical_SAM"/>
    <property type="match status" value="1"/>
</dbReference>